<dbReference type="PANTHER" id="PTHR24421:SF10">
    <property type="entry name" value="NITRATE_NITRITE SENSOR PROTEIN NARQ"/>
    <property type="match status" value="1"/>
</dbReference>
<evidence type="ECO:0000256" key="8">
    <source>
        <dbReference type="ARBA" id="ARBA00023012"/>
    </source>
</evidence>
<dbReference type="EMBL" id="JACOOX010000006">
    <property type="protein sequence ID" value="MBC5663412.1"/>
    <property type="molecule type" value="Genomic_DNA"/>
</dbReference>
<protein>
    <recommendedName>
        <fullName evidence="2">histidine kinase</fullName>
        <ecNumber evidence="2">2.7.13.3</ecNumber>
    </recommendedName>
</protein>
<feature type="domain" description="Signal transduction histidine kinase subgroup 3 dimerisation and phosphoacceptor" evidence="11">
    <location>
        <begin position="173"/>
        <end position="235"/>
    </location>
</feature>
<evidence type="ECO:0000256" key="9">
    <source>
        <dbReference type="SAM" id="Phobius"/>
    </source>
</evidence>
<dbReference type="Proteomes" id="UP000615234">
    <property type="component" value="Unassembled WGS sequence"/>
</dbReference>
<dbReference type="GO" id="GO:0005524">
    <property type="term" value="F:ATP binding"/>
    <property type="evidence" value="ECO:0007669"/>
    <property type="project" value="UniProtKB-KW"/>
</dbReference>
<gene>
    <name evidence="12" type="ORF">H8S09_11080</name>
</gene>
<dbReference type="RefSeq" id="WP_118484635.1">
    <property type="nucleotide sequence ID" value="NZ_JACOOX010000006.1"/>
</dbReference>
<dbReference type="GO" id="GO:0016020">
    <property type="term" value="C:membrane"/>
    <property type="evidence" value="ECO:0007669"/>
    <property type="project" value="InterPro"/>
</dbReference>
<name>A0A8I0AQG5_9FIRM</name>
<feature type="transmembrane region" description="Helical" evidence="9">
    <location>
        <begin position="29"/>
        <end position="46"/>
    </location>
</feature>
<evidence type="ECO:0000256" key="1">
    <source>
        <dbReference type="ARBA" id="ARBA00000085"/>
    </source>
</evidence>
<dbReference type="Pfam" id="PF07730">
    <property type="entry name" value="HisKA_3"/>
    <property type="match status" value="1"/>
</dbReference>
<keyword evidence="9" id="KW-1133">Transmembrane helix</keyword>
<dbReference type="AlphaFoldDB" id="A0A8I0AQG5"/>
<reference evidence="12 13" key="1">
    <citation type="submission" date="2020-08" db="EMBL/GenBank/DDBJ databases">
        <title>Genome public.</title>
        <authorList>
            <person name="Liu C."/>
            <person name="Sun Q."/>
        </authorList>
    </citation>
    <scope>NUCLEOTIDE SEQUENCE [LARGE SCALE GENOMIC DNA]</scope>
    <source>
        <strain evidence="12 13">NSJ-10</strain>
    </source>
</reference>
<keyword evidence="8" id="KW-0902">Two-component regulatory system</keyword>
<comment type="caution">
    <text evidence="12">The sequence shown here is derived from an EMBL/GenBank/DDBJ whole genome shotgun (WGS) entry which is preliminary data.</text>
</comment>
<keyword evidence="7" id="KW-0067">ATP-binding</keyword>
<evidence type="ECO:0000259" key="11">
    <source>
        <dbReference type="Pfam" id="PF07730"/>
    </source>
</evidence>
<evidence type="ECO:0000313" key="13">
    <source>
        <dbReference type="Proteomes" id="UP000615234"/>
    </source>
</evidence>
<feature type="transmembrane region" description="Helical" evidence="9">
    <location>
        <begin position="6"/>
        <end position="22"/>
    </location>
</feature>
<evidence type="ECO:0000256" key="6">
    <source>
        <dbReference type="ARBA" id="ARBA00022777"/>
    </source>
</evidence>
<dbReference type="InterPro" id="IPR003594">
    <property type="entry name" value="HATPase_dom"/>
</dbReference>
<keyword evidence="13" id="KW-1185">Reference proteome</keyword>
<keyword evidence="9" id="KW-0472">Membrane</keyword>
<keyword evidence="3" id="KW-0597">Phosphoprotein</keyword>
<feature type="transmembrane region" description="Helical" evidence="9">
    <location>
        <begin position="52"/>
        <end position="80"/>
    </location>
</feature>
<dbReference type="PANTHER" id="PTHR24421">
    <property type="entry name" value="NITRATE/NITRITE SENSOR PROTEIN NARX-RELATED"/>
    <property type="match status" value="1"/>
</dbReference>
<evidence type="ECO:0000313" key="12">
    <source>
        <dbReference type="EMBL" id="MBC5663412.1"/>
    </source>
</evidence>
<dbReference type="Gene3D" id="3.30.565.10">
    <property type="entry name" value="Histidine kinase-like ATPase, C-terminal domain"/>
    <property type="match status" value="1"/>
</dbReference>
<evidence type="ECO:0000256" key="2">
    <source>
        <dbReference type="ARBA" id="ARBA00012438"/>
    </source>
</evidence>
<dbReference type="CDD" id="cd16917">
    <property type="entry name" value="HATPase_UhpB-NarQ-NarX-like"/>
    <property type="match status" value="1"/>
</dbReference>
<dbReference type="Pfam" id="PF02518">
    <property type="entry name" value="HATPase_c"/>
    <property type="match status" value="1"/>
</dbReference>
<dbReference type="InterPro" id="IPR050482">
    <property type="entry name" value="Sensor_HK_TwoCompSys"/>
</dbReference>
<keyword evidence="6 12" id="KW-0418">Kinase</keyword>
<organism evidence="12 13">
    <name type="scientific">Coprococcus hominis</name>
    <name type="common">ex Liu et al. 2022</name>
    <dbReference type="NCBI Taxonomy" id="2763039"/>
    <lineage>
        <taxon>Bacteria</taxon>
        <taxon>Bacillati</taxon>
        <taxon>Bacillota</taxon>
        <taxon>Clostridia</taxon>
        <taxon>Lachnospirales</taxon>
        <taxon>Lachnospiraceae</taxon>
        <taxon>Coprococcus</taxon>
    </lineage>
</organism>
<evidence type="ECO:0000256" key="7">
    <source>
        <dbReference type="ARBA" id="ARBA00022840"/>
    </source>
</evidence>
<dbReference type="Gene3D" id="1.20.5.1930">
    <property type="match status" value="1"/>
</dbReference>
<evidence type="ECO:0000256" key="4">
    <source>
        <dbReference type="ARBA" id="ARBA00022679"/>
    </source>
</evidence>
<dbReference type="GO" id="GO:0046983">
    <property type="term" value="F:protein dimerization activity"/>
    <property type="evidence" value="ECO:0007669"/>
    <property type="project" value="InterPro"/>
</dbReference>
<sequence length="365" mass="41061">MKQILTRLLIFAICCIMCIHTFSISTHSVIYILLTIILAFGTMLIADRLSPASLTLIHAGIFILCCMIPELVVFLPLFCFYLSRRPVCYTAPIGILAIILATTKFSVETLLLICVLCLCSMLYGYLTTELATLHQQMKHLTDTSETNELLAKERIRMIRKEQDNRIYTATLKERNRIAREIHDNVGHMLTRSILQVGAIQTINKEPILTNPLSDLRTTLDTAMNSIRSSVHDLHDESIDMEAAIQDMLNDITGFHTSFEYDMSNIVPKDIKYCLISIAKEAITNAVKHSNGDQLSILIREHPGFYQLTIHDNGTDIHLTDTPGIGLTNIRERVQSLSGTLQITTNSGFRLFVSIPKHTQKGDRTA</sequence>
<evidence type="ECO:0000259" key="10">
    <source>
        <dbReference type="Pfam" id="PF02518"/>
    </source>
</evidence>
<dbReference type="GO" id="GO:0000155">
    <property type="term" value="F:phosphorelay sensor kinase activity"/>
    <property type="evidence" value="ECO:0007669"/>
    <property type="project" value="InterPro"/>
</dbReference>
<dbReference type="SUPFAM" id="SSF55874">
    <property type="entry name" value="ATPase domain of HSP90 chaperone/DNA topoisomerase II/histidine kinase"/>
    <property type="match status" value="1"/>
</dbReference>
<keyword evidence="4" id="KW-0808">Transferase</keyword>
<dbReference type="EC" id="2.7.13.3" evidence="2"/>
<proteinExistence type="predicted"/>
<keyword evidence="5" id="KW-0547">Nucleotide-binding</keyword>
<feature type="transmembrane region" description="Helical" evidence="9">
    <location>
        <begin position="109"/>
        <end position="128"/>
    </location>
</feature>
<evidence type="ECO:0000256" key="3">
    <source>
        <dbReference type="ARBA" id="ARBA00022553"/>
    </source>
</evidence>
<comment type="catalytic activity">
    <reaction evidence="1">
        <text>ATP + protein L-histidine = ADP + protein N-phospho-L-histidine.</text>
        <dbReference type="EC" id="2.7.13.3"/>
    </reaction>
</comment>
<feature type="domain" description="Histidine kinase/HSP90-like ATPase" evidence="10">
    <location>
        <begin position="275"/>
        <end position="356"/>
    </location>
</feature>
<evidence type="ECO:0000256" key="5">
    <source>
        <dbReference type="ARBA" id="ARBA00022741"/>
    </source>
</evidence>
<dbReference type="InterPro" id="IPR036890">
    <property type="entry name" value="HATPase_C_sf"/>
</dbReference>
<dbReference type="InterPro" id="IPR011712">
    <property type="entry name" value="Sig_transdc_His_kin_sub3_dim/P"/>
</dbReference>
<accession>A0A8I0AQG5</accession>
<keyword evidence="9" id="KW-0812">Transmembrane</keyword>